<name>A0A833RTJ2_9HYME</name>
<evidence type="ECO:0000256" key="1">
    <source>
        <dbReference type="SAM" id="Phobius"/>
    </source>
</evidence>
<protein>
    <submittedName>
        <fullName evidence="2">Uncharacterized protein</fullName>
    </submittedName>
</protein>
<reference evidence="2" key="1">
    <citation type="submission" date="2019-11" db="EMBL/GenBank/DDBJ databases">
        <title>The nuclear and mitochondrial genomes of Frieseomelitta varia - a highly eusocial stingless bee (Meliponini) with a permanently sterile worker caste.</title>
        <authorList>
            <person name="Freitas F.C.P."/>
            <person name="Lourenco A.P."/>
            <person name="Nunes F.M.F."/>
            <person name="Paschoal A.R."/>
            <person name="Abreu F.C.P."/>
            <person name="Barbin F.O."/>
            <person name="Bataglia L."/>
            <person name="Cardoso-Junior C.A.M."/>
            <person name="Cervoni M.S."/>
            <person name="Silva S.R."/>
            <person name="Dalarmi F."/>
            <person name="Del Lama M.A."/>
            <person name="Depintor T.S."/>
            <person name="Ferreira K.M."/>
            <person name="Goria P.S."/>
            <person name="Jaskot M.C."/>
            <person name="Lago D.C."/>
            <person name="Luna-Lucena D."/>
            <person name="Moda L.M."/>
            <person name="Nascimento L."/>
            <person name="Pedrino M."/>
            <person name="Rabico F.O."/>
            <person name="Sanches F.C."/>
            <person name="Santos D.E."/>
            <person name="Santos C.G."/>
            <person name="Vieira J."/>
            <person name="Lopes T.F."/>
            <person name="Barchuk A.R."/>
            <person name="Hartfelder K."/>
            <person name="Simoes Z.L.P."/>
            <person name="Bitondi M.M.G."/>
            <person name="Pinheiro D.G."/>
        </authorList>
    </citation>
    <scope>NUCLEOTIDE SEQUENCE</scope>
    <source>
        <strain evidence="2">USP_RPSP 00005682</strain>
        <tissue evidence="2">Whole individual</tissue>
    </source>
</reference>
<organism evidence="2 3">
    <name type="scientific">Frieseomelitta varia</name>
    <dbReference type="NCBI Taxonomy" id="561572"/>
    <lineage>
        <taxon>Eukaryota</taxon>
        <taxon>Metazoa</taxon>
        <taxon>Ecdysozoa</taxon>
        <taxon>Arthropoda</taxon>
        <taxon>Hexapoda</taxon>
        <taxon>Insecta</taxon>
        <taxon>Pterygota</taxon>
        <taxon>Neoptera</taxon>
        <taxon>Endopterygota</taxon>
        <taxon>Hymenoptera</taxon>
        <taxon>Apocrita</taxon>
        <taxon>Aculeata</taxon>
        <taxon>Apoidea</taxon>
        <taxon>Anthophila</taxon>
        <taxon>Apidae</taxon>
        <taxon>Frieseomelitta</taxon>
    </lineage>
</organism>
<dbReference type="AlphaFoldDB" id="A0A833RTJ2"/>
<keyword evidence="3" id="KW-1185">Reference proteome</keyword>
<feature type="transmembrane region" description="Helical" evidence="1">
    <location>
        <begin position="107"/>
        <end position="132"/>
    </location>
</feature>
<sequence>MDRIYVDEETGESIVLPDSDCEIRRLVSSINNVETGEPEINVVGIETTKSRRTRFQVMISNDNHDIPKEVKETLSIKDGTLRKSENLMDLEPVPVGASFGQVNPICLFFLAVLCFRWFLPILMFFEMSLHVWAHHKNKTLKDANVYFRSPFHGISSEFCALCQNETCMNRVGKMQQIRMHKFLRQCNYMKRVVT</sequence>
<proteinExistence type="predicted"/>
<keyword evidence="1" id="KW-1133">Transmembrane helix</keyword>
<gene>
    <name evidence="2" type="ORF">E2986_04854</name>
</gene>
<evidence type="ECO:0000313" key="3">
    <source>
        <dbReference type="Proteomes" id="UP000655588"/>
    </source>
</evidence>
<accession>A0A833RTJ2</accession>
<comment type="caution">
    <text evidence="2">The sequence shown here is derived from an EMBL/GenBank/DDBJ whole genome shotgun (WGS) entry which is preliminary data.</text>
</comment>
<keyword evidence="1" id="KW-0472">Membrane</keyword>
<dbReference type="EMBL" id="WNWW01000786">
    <property type="protein sequence ID" value="KAF3422061.1"/>
    <property type="molecule type" value="Genomic_DNA"/>
</dbReference>
<evidence type="ECO:0000313" key="2">
    <source>
        <dbReference type="EMBL" id="KAF3422061.1"/>
    </source>
</evidence>
<dbReference type="Proteomes" id="UP000655588">
    <property type="component" value="Unassembled WGS sequence"/>
</dbReference>
<keyword evidence="1" id="KW-0812">Transmembrane</keyword>